<gene>
    <name evidence="1" type="ORF">Tco_0924214</name>
</gene>
<evidence type="ECO:0000313" key="2">
    <source>
        <dbReference type="Proteomes" id="UP001151760"/>
    </source>
</evidence>
<protein>
    <submittedName>
        <fullName evidence="1">Uncharacterized protein</fullName>
    </submittedName>
</protein>
<name>A0ABQ5D3A9_9ASTR</name>
<proteinExistence type="predicted"/>
<comment type="caution">
    <text evidence="1">The sequence shown here is derived from an EMBL/GenBank/DDBJ whole genome shotgun (WGS) entry which is preliminary data.</text>
</comment>
<reference evidence="1" key="2">
    <citation type="submission" date="2022-01" db="EMBL/GenBank/DDBJ databases">
        <authorList>
            <person name="Yamashiro T."/>
            <person name="Shiraishi A."/>
            <person name="Satake H."/>
            <person name="Nakayama K."/>
        </authorList>
    </citation>
    <scope>NUCLEOTIDE SEQUENCE</scope>
</reference>
<dbReference type="Proteomes" id="UP001151760">
    <property type="component" value="Unassembled WGS sequence"/>
</dbReference>
<sequence length="173" mass="18708">MLILPLFTELAAKSLEQIQGEKLGGEVHVPDKVYTENFKSEKQNENVLFSSTCVSSAIPDSEDLATVAPDSFENDQCEVKERSQADKFKGLLKLIKYGLETCILNLTNSEIVAAQLKQKHVIYYNHLSIDMPAGDAAAASVGVTVGAASSSGFSSTVLSKMKSRRPCLLPLAK</sequence>
<keyword evidence="2" id="KW-1185">Reference proteome</keyword>
<accession>A0ABQ5D3A9</accession>
<organism evidence="1 2">
    <name type="scientific">Tanacetum coccineum</name>
    <dbReference type="NCBI Taxonomy" id="301880"/>
    <lineage>
        <taxon>Eukaryota</taxon>
        <taxon>Viridiplantae</taxon>
        <taxon>Streptophyta</taxon>
        <taxon>Embryophyta</taxon>
        <taxon>Tracheophyta</taxon>
        <taxon>Spermatophyta</taxon>
        <taxon>Magnoliopsida</taxon>
        <taxon>eudicotyledons</taxon>
        <taxon>Gunneridae</taxon>
        <taxon>Pentapetalae</taxon>
        <taxon>asterids</taxon>
        <taxon>campanulids</taxon>
        <taxon>Asterales</taxon>
        <taxon>Asteraceae</taxon>
        <taxon>Asteroideae</taxon>
        <taxon>Anthemideae</taxon>
        <taxon>Anthemidinae</taxon>
        <taxon>Tanacetum</taxon>
    </lineage>
</organism>
<dbReference type="EMBL" id="BQNB010014909">
    <property type="protein sequence ID" value="GJT33795.1"/>
    <property type="molecule type" value="Genomic_DNA"/>
</dbReference>
<evidence type="ECO:0000313" key="1">
    <source>
        <dbReference type="EMBL" id="GJT33795.1"/>
    </source>
</evidence>
<reference evidence="1" key="1">
    <citation type="journal article" date="2022" name="Int. J. Mol. Sci.">
        <title>Draft Genome of Tanacetum Coccineum: Genomic Comparison of Closely Related Tanacetum-Family Plants.</title>
        <authorList>
            <person name="Yamashiro T."/>
            <person name="Shiraishi A."/>
            <person name="Nakayama K."/>
            <person name="Satake H."/>
        </authorList>
    </citation>
    <scope>NUCLEOTIDE SEQUENCE</scope>
</reference>